<dbReference type="AlphaFoldDB" id="A0A9P6HAQ9"/>
<reference evidence="2" key="1">
    <citation type="journal article" date="2020" name="Nat. Commun.">
        <title>Large-scale genome sequencing of mycorrhizal fungi provides insights into the early evolution of symbiotic traits.</title>
        <authorList>
            <person name="Miyauchi S."/>
            <person name="Kiss E."/>
            <person name="Kuo A."/>
            <person name="Drula E."/>
            <person name="Kohler A."/>
            <person name="Sanchez-Garcia M."/>
            <person name="Morin E."/>
            <person name="Andreopoulos B."/>
            <person name="Barry K.W."/>
            <person name="Bonito G."/>
            <person name="Buee M."/>
            <person name="Carver A."/>
            <person name="Chen C."/>
            <person name="Cichocki N."/>
            <person name="Clum A."/>
            <person name="Culley D."/>
            <person name="Crous P.W."/>
            <person name="Fauchery L."/>
            <person name="Girlanda M."/>
            <person name="Hayes R.D."/>
            <person name="Keri Z."/>
            <person name="LaButti K."/>
            <person name="Lipzen A."/>
            <person name="Lombard V."/>
            <person name="Magnuson J."/>
            <person name="Maillard F."/>
            <person name="Murat C."/>
            <person name="Nolan M."/>
            <person name="Ohm R.A."/>
            <person name="Pangilinan J."/>
            <person name="Pereira M.F."/>
            <person name="Perotto S."/>
            <person name="Peter M."/>
            <person name="Pfister S."/>
            <person name="Riley R."/>
            <person name="Sitrit Y."/>
            <person name="Stielow J.B."/>
            <person name="Szollosi G."/>
            <person name="Zifcakova L."/>
            <person name="Stursova M."/>
            <person name="Spatafora J.W."/>
            <person name="Tedersoo L."/>
            <person name="Vaario L.M."/>
            <person name="Yamada A."/>
            <person name="Yan M."/>
            <person name="Wang P."/>
            <person name="Xu J."/>
            <person name="Bruns T."/>
            <person name="Baldrian P."/>
            <person name="Vilgalys R."/>
            <person name="Dunand C."/>
            <person name="Henrissat B."/>
            <person name="Grigoriev I.V."/>
            <person name="Hibbett D."/>
            <person name="Nagy L.G."/>
            <person name="Martin F.M."/>
        </authorList>
    </citation>
    <scope>NUCLEOTIDE SEQUENCE</scope>
    <source>
        <strain evidence="2">UH-Tt-Lm1</strain>
    </source>
</reference>
<dbReference type="Proteomes" id="UP000736335">
    <property type="component" value="Unassembled WGS sequence"/>
</dbReference>
<reference evidence="2" key="2">
    <citation type="submission" date="2020-11" db="EMBL/GenBank/DDBJ databases">
        <authorList>
            <consortium name="DOE Joint Genome Institute"/>
            <person name="Kuo A."/>
            <person name="Miyauchi S."/>
            <person name="Kiss E."/>
            <person name="Drula E."/>
            <person name="Kohler A."/>
            <person name="Sanchez-Garcia M."/>
            <person name="Andreopoulos B."/>
            <person name="Barry K.W."/>
            <person name="Bonito G."/>
            <person name="Buee M."/>
            <person name="Carver A."/>
            <person name="Chen C."/>
            <person name="Cichocki N."/>
            <person name="Clum A."/>
            <person name="Culley D."/>
            <person name="Crous P.W."/>
            <person name="Fauchery L."/>
            <person name="Girlanda M."/>
            <person name="Hayes R."/>
            <person name="Keri Z."/>
            <person name="Labutti K."/>
            <person name="Lipzen A."/>
            <person name="Lombard V."/>
            <person name="Magnuson J."/>
            <person name="Maillard F."/>
            <person name="Morin E."/>
            <person name="Murat C."/>
            <person name="Nolan M."/>
            <person name="Ohm R."/>
            <person name="Pangilinan J."/>
            <person name="Pereira M."/>
            <person name="Perotto S."/>
            <person name="Peter M."/>
            <person name="Riley R."/>
            <person name="Sitrit Y."/>
            <person name="Stielow B."/>
            <person name="Szollosi G."/>
            <person name="Zifcakova L."/>
            <person name="Stursova M."/>
            <person name="Spatafora J.W."/>
            <person name="Tedersoo L."/>
            <person name="Vaario L.-M."/>
            <person name="Yamada A."/>
            <person name="Yan M."/>
            <person name="Wang P."/>
            <person name="Xu J."/>
            <person name="Bruns T."/>
            <person name="Baldrian P."/>
            <person name="Vilgalys R."/>
            <person name="Henrissat B."/>
            <person name="Grigoriev I.V."/>
            <person name="Hibbett D."/>
            <person name="Nagy L.G."/>
            <person name="Martin F.M."/>
        </authorList>
    </citation>
    <scope>NUCLEOTIDE SEQUENCE</scope>
    <source>
        <strain evidence="2">UH-Tt-Lm1</strain>
    </source>
</reference>
<dbReference type="OrthoDB" id="3217075at2759"/>
<comment type="caution">
    <text evidence="2">The sequence shown here is derived from an EMBL/GenBank/DDBJ whole genome shotgun (WGS) entry which is preliminary data.</text>
</comment>
<feature type="region of interest" description="Disordered" evidence="1">
    <location>
        <begin position="66"/>
        <end position="129"/>
    </location>
</feature>
<protein>
    <submittedName>
        <fullName evidence="2">Uncharacterized protein</fullName>
    </submittedName>
</protein>
<evidence type="ECO:0000313" key="3">
    <source>
        <dbReference type="Proteomes" id="UP000736335"/>
    </source>
</evidence>
<proteinExistence type="predicted"/>
<name>A0A9P6HAQ9_9AGAM</name>
<dbReference type="EMBL" id="WIUZ02000011">
    <property type="protein sequence ID" value="KAF9782901.1"/>
    <property type="molecule type" value="Genomic_DNA"/>
</dbReference>
<gene>
    <name evidence="2" type="ORF">BJ322DRAFT_1022429</name>
</gene>
<evidence type="ECO:0000256" key="1">
    <source>
        <dbReference type="SAM" id="MobiDB-lite"/>
    </source>
</evidence>
<evidence type="ECO:0000313" key="2">
    <source>
        <dbReference type="EMBL" id="KAF9782901.1"/>
    </source>
</evidence>
<organism evidence="2 3">
    <name type="scientific">Thelephora terrestris</name>
    <dbReference type="NCBI Taxonomy" id="56493"/>
    <lineage>
        <taxon>Eukaryota</taxon>
        <taxon>Fungi</taxon>
        <taxon>Dikarya</taxon>
        <taxon>Basidiomycota</taxon>
        <taxon>Agaricomycotina</taxon>
        <taxon>Agaricomycetes</taxon>
        <taxon>Thelephorales</taxon>
        <taxon>Thelephoraceae</taxon>
        <taxon>Thelephora</taxon>
    </lineage>
</organism>
<accession>A0A9P6HAQ9</accession>
<feature type="compositionally biased region" description="Basic residues" evidence="1">
    <location>
        <begin position="119"/>
        <end position="128"/>
    </location>
</feature>
<keyword evidence="3" id="KW-1185">Reference proteome</keyword>
<sequence>MQRAHLPTPPQSPSARQLSIEPINNSLALLNNLTAFYQQERYWTHHTRAALESALASTVKGTITLSADSDDADSRSSSSPRSSPSALSSVAGFSDDSDYASIKAEPLSPKLKSMDLQQRRRNRKKSNLRLKLGGITPPIIKQQGSRPSQRILEMFAELVESRMESCERVTNMVKRYHRDRDMQMQRVV</sequence>
<feature type="compositionally biased region" description="Low complexity" evidence="1">
    <location>
        <begin position="75"/>
        <end position="89"/>
    </location>
</feature>